<dbReference type="RefSeq" id="WP_071631945.1">
    <property type="nucleotide sequence ID" value="NZ_MOEC01000010.1"/>
</dbReference>
<dbReference type="EMBL" id="MOEC01000010">
    <property type="protein sequence ID" value="OIS93310.1"/>
    <property type="molecule type" value="Genomic_DNA"/>
</dbReference>
<accession>A0A1J6I667</accession>
<sequence length="76" mass="8074">MRHWHLKDLIARAHEMTPESLSAAGVLDTPQAFVLNPDILSVDFDLGLAGTMAAGTCASSVGKDTAPAKSVLHFRD</sequence>
<dbReference type="AlphaFoldDB" id="A0A1J6I667"/>
<evidence type="ECO:0000313" key="2">
    <source>
        <dbReference type="Proteomes" id="UP000182985"/>
    </source>
</evidence>
<comment type="caution">
    <text evidence="1">The sequence shown here is derived from an EMBL/GenBank/DDBJ whole genome shotgun (WGS) entry which is preliminary data.</text>
</comment>
<reference evidence="1 2" key="1">
    <citation type="submission" date="2016-10" db="EMBL/GenBank/DDBJ databases">
        <title>The Draft Genome Sequence of the Potato Rhizosphere Bacteria Ochrobactrum sp. IPA7.2.</title>
        <authorList>
            <person name="Gogoleva N.E."/>
            <person name="Khlopko Y.A."/>
            <person name="Burygin G.L."/>
            <person name="Plotnikov A.O."/>
        </authorList>
    </citation>
    <scope>NUCLEOTIDE SEQUENCE [LARGE SCALE GENOMIC DNA]</scope>
    <source>
        <strain evidence="1 2">IPA7.2</strain>
    </source>
</reference>
<dbReference type="Proteomes" id="UP000182985">
    <property type="component" value="Unassembled WGS sequence"/>
</dbReference>
<dbReference type="OrthoDB" id="7431422at2"/>
<gene>
    <name evidence="1" type="ORF">BLA27_11975</name>
</gene>
<organism evidence="1 2">
    <name type="scientific">Brucella cytisi</name>
    <dbReference type="NCBI Taxonomy" id="407152"/>
    <lineage>
        <taxon>Bacteria</taxon>
        <taxon>Pseudomonadati</taxon>
        <taxon>Pseudomonadota</taxon>
        <taxon>Alphaproteobacteria</taxon>
        <taxon>Hyphomicrobiales</taxon>
        <taxon>Brucellaceae</taxon>
        <taxon>Brucella/Ochrobactrum group</taxon>
        <taxon>Brucella</taxon>
    </lineage>
</organism>
<keyword evidence="2" id="KW-1185">Reference proteome</keyword>
<evidence type="ECO:0000313" key="1">
    <source>
        <dbReference type="EMBL" id="OIS93310.1"/>
    </source>
</evidence>
<proteinExistence type="predicted"/>
<name>A0A1J6I667_9HYPH</name>
<protein>
    <submittedName>
        <fullName evidence="1">Uncharacterized protein</fullName>
    </submittedName>
</protein>